<dbReference type="Proteomes" id="UP000507954">
    <property type="component" value="Unassembled WGS sequence"/>
</dbReference>
<reference evidence="1" key="1">
    <citation type="submission" date="2019-06" db="EMBL/GenBank/DDBJ databases">
        <authorList>
            <person name="Le Quere A."/>
            <person name="Colella S."/>
        </authorList>
    </citation>
    <scope>NUCLEOTIDE SEQUENCE</scope>
    <source>
        <strain evidence="1">EmedicaeMD41</strain>
    </source>
</reference>
<dbReference type="AlphaFoldDB" id="A0A508X722"/>
<evidence type="ECO:0000313" key="1">
    <source>
        <dbReference type="EMBL" id="VTZ65360.1"/>
    </source>
</evidence>
<gene>
    <name evidence="1" type="ORF">EMEDMD4_790384</name>
</gene>
<name>A0A508X722_9HYPH</name>
<proteinExistence type="predicted"/>
<sequence length="249" mass="27083">MRPAPVTFFYGSLPYAPLFRSRLAGTAVLLSDFLQEVVGRYLPAIALDRAQRGVLAFLGIGAAGIRHECHQIVEVAGVTHCRFHALVCHKAAQYDLFDAQVTQQIVDMGRHEDTRGAFRQDDLVLERLELVDDLAVPGALRDIEAGDLVIQAAVPSVLRQAFDCRVQHLYAGLAKTGEQALHVRDRHLVDALEIIAVFAGDIGVGNVLELAPFAADGKVLHVDEQDCGSGRIERYVSGGQMVSGHHGFL</sequence>
<dbReference type="EMBL" id="CABFNB010000149">
    <property type="protein sequence ID" value="VTZ65360.1"/>
    <property type="molecule type" value="Genomic_DNA"/>
</dbReference>
<organism evidence="1">
    <name type="scientific">Sinorhizobium medicae</name>
    <dbReference type="NCBI Taxonomy" id="110321"/>
    <lineage>
        <taxon>Bacteria</taxon>
        <taxon>Pseudomonadati</taxon>
        <taxon>Pseudomonadota</taxon>
        <taxon>Alphaproteobacteria</taxon>
        <taxon>Hyphomicrobiales</taxon>
        <taxon>Rhizobiaceae</taxon>
        <taxon>Sinorhizobium/Ensifer group</taxon>
        <taxon>Sinorhizobium</taxon>
    </lineage>
</organism>
<protein>
    <submittedName>
        <fullName evidence="1">Uncharacterized protein</fullName>
    </submittedName>
</protein>
<accession>A0A508X722</accession>